<feature type="compositionally biased region" description="Basic and acidic residues" evidence="1">
    <location>
        <begin position="18"/>
        <end position="27"/>
    </location>
</feature>
<gene>
    <name evidence="2" type="primary">PPUP8211</name>
</gene>
<dbReference type="AlphaFoldDB" id="A0A0S7ELA4"/>
<evidence type="ECO:0000313" key="2">
    <source>
        <dbReference type="EMBL" id="JAO05988.1"/>
    </source>
</evidence>
<sequence length="112" mass="12858">MWLWGHCGSKHENVTQADSRSRRERCTGKRTKTTQHSGGHLCQASEYFQEMHVTKLNIVLIRFLHVLPGDCLHSRPFLLACLFNFQASPSLSPLYKEGADGEALERELQRYV</sequence>
<dbReference type="EMBL" id="GBYX01475688">
    <property type="protein sequence ID" value="JAO05988.1"/>
    <property type="molecule type" value="Transcribed_RNA"/>
</dbReference>
<protein>
    <submittedName>
        <fullName evidence="2">PPUP8211</fullName>
    </submittedName>
</protein>
<feature type="region of interest" description="Disordered" evidence="1">
    <location>
        <begin position="18"/>
        <end position="37"/>
    </location>
</feature>
<proteinExistence type="predicted"/>
<organism evidence="2">
    <name type="scientific">Poeciliopsis prolifica</name>
    <name type="common">blackstripe livebearer</name>
    <dbReference type="NCBI Taxonomy" id="188132"/>
    <lineage>
        <taxon>Eukaryota</taxon>
        <taxon>Metazoa</taxon>
        <taxon>Chordata</taxon>
        <taxon>Craniata</taxon>
        <taxon>Vertebrata</taxon>
        <taxon>Euteleostomi</taxon>
        <taxon>Actinopterygii</taxon>
        <taxon>Neopterygii</taxon>
        <taxon>Teleostei</taxon>
        <taxon>Neoteleostei</taxon>
        <taxon>Acanthomorphata</taxon>
        <taxon>Ovalentaria</taxon>
        <taxon>Atherinomorphae</taxon>
        <taxon>Cyprinodontiformes</taxon>
        <taxon>Poeciliidae</taxon>
        <taxon>Poeciliinae</taxon>
        <taxon>Poeciliopsis</taxon>
    </lineage>
</organism>
<reference evidence="2" key="1">
    <citation type="submission" date="2014-12" db="EMBL/GenBank/DDBJ databases">
        <title>Parallel Evolution in Life History Adaptation Evident in the Tissue-Specific Poeciliopsis prolifica transcriptome.</title>
        <authorList>
            <person name="Jue N.K."/>
            <person name="Foley R.J."/>
            <person name="Obergfell C."/>
            <person name="Reznick D.N."/>
            <person name="O'Neill R.J."/>
            <person name="O'Neill M.J."/>
        </authorList>
    </citation>
    <scope>NUCLEOTIDE SEQUENCE</scope>
</reference>
<accession>A0A0S7ELA4</accession>
<name>A0A0S7ELA4_9TELE</name>
<evidence type="ECO:0000256" key="1">
    <source>
        <dbReference type="SAM" id="MobiDB-lite"/>
    </source>
</evidence>